<dbReference type="InterPro" id="IPR050570">
    <property type="entry name" value="Cell_wall_metabolism_enzyme"/>
</dbReference>
<feature type="transmembrane region" description="Helical" evidence="3">
    <location>
        <begin position="59"/>
        <end position="82"/>
    </location>
</feature>
<dbReference type="RefSeq" id="WP_265681492.1">
    <property type="nucleotide sequence ID" value="NZ_CP120863.1"/>
</dbReference>
<feature type="region of interest" description="Disordered" evidence="2">
    <location>
        <begin position="1"/>
        <end position="56"/>
    </location>
</feature>
<dbReference type="CDD" id="cd12797">
    <property type="entry name" value="M23_peptidase"/>
    <property type="match status" value="1"/>
</dbReference>
<sequence length="667" mass="71276">MAQWPDNRNQGGNRPEFDRTIIRPAGKPQAAQRAEPAKATQEAPRQKTPPRQSKSSPKLVYAGLAVGFLLFGGVVGGLTHLFTSGSISFSPPENLPGNDVAELSDGVEAPVQGDTDGQNVQVTETDNKPIELPAPETVVASDDELDVPADPFFDMALSAVIPLAGDPVLLGSGASSRRIELSERPVPTNANTGKVAVPTLTAFVLDSQMLDADGNLVIRAPGSEADFQFGNFGGGEDTEGLVVEEDQISDGGTDLPVFLKPPTDTLDLFLTERPIGQGPSRIEVRERIEKATSLTDYLKAKGFDEDVLKPLQEFAQSEFKKGDLIAGDAIAVRGVRMPNKVGRIGDYYRPVQISFHSEDGYLGTAAFSLSRDGDSYVHGADPWFGKTIVEEKIASDKGAGDGGASAGKTHRLIDGLYATAVRNAVPASIVGEAIAYLAPTTDLKRAIKPDERFTLVFTDAPRDEKRGGGRVLFAGVRRGDDWSVRCYVLKAPGNRGFACVSEGGKVSLSGAMLVPVKGVLTSKFGMRFHPIKKTERLHAGVDWAAPTGTPIRAAFSGKVTYRDVRGGYGNFIELTHKDGITTRYAHMHEYGDGIEKGTVVQAGDLIGYVGTTGLSTGPHLHFEIRQRGEPTDPLAFEMETGSDAPQSVASKDLKDYRSVVGEILSVQ</sequence>
<dbReference type="Proteomes" id="UP001209803">
    <property type="component" value="Chromosome"/>
</dbReference>
<dbReference type="InterPro" id="IPR016047">
    <property type="entry name" value="M23ase_b-sheet_dom"/>
</dbReference>
<dbReference type="Pfam" id="PF01551">
    <property type="entry name" value="Peptidase_M23"/>
    <property type="match status" value="1"/>
</dbReference>
<dbReference type="Gene3D" id="2.70.70.10">
    <property type="entry name" value="Glucose Permease (Domain IIA)"/>
    <property type="match status" value="1"/>
</dbReference>
<organism evidence="5 6">
    <name type="scientific">Roseibium porphyridii</name>
    <dbReference type="NCBI Taxonomy" id="2866279"/>
    <lineage>
        <taxon>Bacteria</taxon>
        <taxon>Pseudomonadati</taxon>
        <taxon>Pseudomonadota</taxon>
        <taxon>Alphaproteobacteria</taxon>
        <taxon>Hyphomicrobiales</taxon>
        <taxon>Stappiaceae</taxon>
        <taxon>Roseibium</taxon>
    </lineage>
</organism>
<reference evidence="5 6" key="1">
    <citation type="submission" date="2023-03" db="EMBL/GenBank/DDBJ databases">
        <title>Roseibium porphyridii sp. nov. and Roseibium rhodosorbium sp. nov. isolated from marine algae, Porphyridium cruentum and Rhodosorus marinus, respectively.</title>
        <authorList>
            <person name="Lee M.W."/>
            <person name="Choi B.J."/>
            <person name="Lee J.K."/>
            <person name="Choi D.G."/>
            <person name="Baek J.H."/>
            <person name="Bayburt H."/>
            <person name="Kim J.M."/>
            <person name="Han D.M."/>
            <person name="Kim K.H."/>
            <person name="Jeon C.O."/>
        </authorList>
    </citation>
    <scope>NUCLEOTIDE SEQUENCE [LARGE SCALE GENOMIC DNA]</scope>
    <source>
        <strain evidence="5 6">KMA01</strain>
    </source>
</reference>
<dbReference type="SUPFAM" id="SSF51261">
    <property type="entry name" value="Duplicated hybrid motif"/>
    <property type="match status" value="1"/>
</dbReference>
<proteinExistence type="predicted"/>
<keyword evidence="3" id="KW-1133">Transmembrane helix</keyword>
<accession>A0ABY8F1C0</accession>
<evidence type="ECO:0000313" key="5">
    <source>
        <dbReference type="EMBL" id="WFE87797.1"/>
    </source>
</evidence>
<dbReference type="Gene3D" id="3.10.450.350">
    <property type="match status" value="1"/>
</dbReference>
<dbReference type="InterPro" id="IPR011055">
    <property type="entry name" value="Dup_hybrid_motif"/>
</dbReference>
<dbReference type="PANTHER" id="PTHR21666">
    <property type="entry name" value="PEPTIDASE-RELATED"/>
    <property type="match status" value="1"/>
</dbReference>
<protein>
    <submittedName>
        <fullName evidence="5">M23 family metallopeptidase</fullName>
    </submittedName>
</protein>
<evidence type="ECO:0000313" key="6">
    <source>
        <dbReference type="Proteomes" id="UP001209803"/>
    </source>
</evidence>
<keyword evidence="6" id="KW-1185">Reference proteome</keyword>
<keyword evidence="3" id="KW-0812">Transmembrane</keyword>
<feature type="domain" description="M23ase beta-sheet core" evidence="4">
    <location>
        <begin position="537"/>
        <end position="633"/>
    </location>
</feature>
<feature type="compositionally biased region" description="Polar residues" evidence="2">
    <location>
        <begin position="1"/>
        <end position="12"/>
    </location>
</feature>
<evidence type="ECO:0000259" key="4">
    <source>
        <dbReference type="Pfam" id="PF01551"/>
    </source>
</evidence>
<dbReference type="EMBL" id="CP120863">
    <property type="protein sequence ID" value="WFE87797.1"/>
    <property type="molecule type" value="Genomic_DNA"/>
</dbReference>
<gene>
    <name evidence="5" type="ORF">K1718_16705</name>
</gene>
<evidence type="ECO:0000256" key="3">
    <source>
        <dbReference type="SAM" id="Phobius"/>
    </source>
</evidence>
<name>A0ABY8F1C0_9HYPH</name>
<keyword evidence="1" id="KW-0732">Signal</keyword>
<keyword evidence="3" id="KW-0472">Membrane</keyword>
<dbReference type="PANTHER" id="PTHR21666:SF289">
    <property type="entry name" value="L-ALA--D-GLU ENDOPEPTIDASE"/>
    <property type="match status" value="1"/>
</dbReference>
<evidence type="ECO:0000256" key="1">
    <source>
        <dbReference type="ARBA" id="ARBA00022729"/>
    </source>
</evidence>
<evidence type="ECO:0000256" key="2">
    <source>
        <dbReference type="SAM" id="MobiDB-lite"/>
    </source>
</evidence>